<dbReference type="Pfam" id="PF02308">
    <property type="entry name" value="MgtC"/>
    <property type="match status" value="1"/>
</dbReference>
<comment type="similarity">
    <text evidence="2">Belongs to the MgtC/SapB family.</text>
</comment>
<keyword evidence="10" id="KW-1185">Reference proteome</keyword>
<sequence>MLEDVLKIIFAILAGGLIGIERENVHRPAGFRTHILVCVGSTLVMMTSQYIFNVYYKGHANIDVARLGAQVISGIGFLGAGTIIKDGATVKGLTTAATLWAVACIGLAIGIGYYKGAILVTAAVYLTLIFLKKFEVRFVSKGILRVLVVEGQNLKNSIQKIDSILSAHSITIKDLKFIHENTEKIHYKISVLPDTNINQLITDLYLVEGVMRIFFE</sequence>
<accession>A0ABY7BH80</accession>
<proteinExistence type="inferred from homology"/>
<organism evidence="9 10">
    <name type="scientific">Caldicellulosiruptor naganoensis</name>
    <dbReference type="NCBI Taxonomy" id="29324"/>
    <lineage>
        <taxon>Bacteria</taxon>
        <taxon>Bacillati</taxon>
        <taxon>Bacillota</taxon>
        <taxon>Bacillota incertae sedis</taxon>
        <taxon>Caldicellulosiruptorales</taxon>
        <taxon>Caldicellulosiruptoraceae</taxon>
        <taxon>Caldicellulosiruptor</taxon>
    </lineage>
</organism>
<dbReference type="InterPro" id="IPR003416">
    <property type="entry name" value="MgtC/SapB/SrpB/YhiD_fam"/>
</dbReference>
<evidence type="ECO:0000313" key="9">
    <source>
        <dbReference type="EMBL" id="WAM32194.1"/>
    </source>
</evidence>
<feature type="transmembrane region" description="Helical" evidence="7">
    <location>
        <begin position="117"/>
        <end position="134"/>
    </location>
</feature>
<dbReference type="PANTHER" id="PTHR33778">
    <property type="entry name" value="PROTEIN MGTC"/>
    <property type="match status" value="1"/>
</dbReference>
<protein>
    <submittedName>
        <fullName evidence="9">MgtC/SapB family protein</fullName>
    </submittedName>
</protein>
<dbReference type="EMBL" id="CP113864">
    <property type="protein sequence ID" value="WAM32194.1"/>
    <property type="molecule type" value="Genomic_DNA"/>
</dbReference>
<keyword evidence="4 7" id="KW-0812">Transmembrane</keyword>
<gene>
    <name evidence="9" type="ORF">OTJ99_000710</name>
</gene>
<evidence type="ECO:0000256" key="7">
    <source>
        <dbReference type="SAM" id="Phobius"/>
    </source>
</evidence>
<reference evidence="9" key="1">
    <citation type="submission" date="2022-12" db="EMBL/GenBank/DDBJ databases">
        <authorList>
            <person name="Bing R.G."/>
            <person name="Willard D.J."/>
            <person name="Manesh M.J.H."/>
            <person name="Laemthong T."/>
            <person name="Crosby J.R."/>
            <person name="Kelly R.M."/>
        </authorList>
    </citation>
    <scope>NUCLEOTIDE SEQUENCE</scope>
    <source>
        <strain evidence="9">DSM 8991</strain>
    </source>
</reference>
<feature type="transmembrane region" description="Helical" evidence="7">
    <location>
        <begin position="64"/>
        <end position="84"/>
    </location>
</feature>
<dbReference type="RefSeq" id="WP_045165206.1">
    <property type="nucleotide sequence ID" value="NZ_CP113864.1"/>
</dbReference>
<keyword evidence="5 7" id="KW-1133">Transmembrane helix</keyword>
<feature type="transmembrane region" description="Helical" evidence="7">
    <location>
        <begin position="34"/>
        <end position="52"/>
    </location>
</feature>
<keyword evidence="6 7" id="KW-0472">Membrane</keyword>
<dbReference type="PANTHER" id="PTHR33778:SF1">
    <property type="entry name" value="MAGNESIUM TRANSPORTER YHID-RELATED"/>
    <property type="match status" value="1"/>
</dbReference>
<comment type="subcellular location">
    <subcellularLocation>
        <location evidence="1">Cell membrane</location>
        <topology evidence="1">Multi-pass membrane protein</topology>
    </subcellularLocation>
</comment>
<name>A0ABY7BH80_9FIRM</name>
<evidence type="ECO:0000256" key="2">
    <source>
        <dbReference type="ARBA" id="ARBA00009298"/>
    </source>
</evidence>
<evidence type="ECO:0000313" key="10">
    <source>
        <dbReference type="Proteomes" id="UP001164745"/>
    </source>
</evidence>
<evidence type="ECO:0000259" key="8">
    <source>
        <dbReference type="Pfam" id="PF02308"/>
    </source>
</evidence>
<keyword evidence="3" id="KW-1003">Cell membrane</keyword>
<feature type="domain" description="MgtC/SapB/SrpB/YhiD N-terminal" evidence="8">
    <location>
        <begin position="9"/>
        <end position="135"/>
    </location>
</feature>
<dbReference type="PRINTS" id="PR01837">
    <property type="entry name" value="MGTCSAPBPROT"/>
</dbReference>
<evidence type="ECO:0000256" key="3">
    <source>
        <dbReference type="ARBA" id="ARBA00022475"/>
    </source>
</evidence>
<dbReference type="Proteomes" id="UP001164745">
    <property type="component" value="Chromosome"/>
</dbReference>
<evidence type="ECO:0000256" key="5">
    <source>
        <dbReference type="ARBA" id="ARBA00022989"/>
    </source>
</evidence>
<evidence type="ECO:0000256" key="4">
    <source>
        <dbReference type="ARBA" id="ARBA00022692"/>
    </source>
</evidence>
<evidence type="ECO:0000256" key="6">
    <source>
        <dbReference type="ARBA" id="ARBA00023136"/>
    </source>
</evidence>
<evidence type="ECO:0000256" key="1">
    <source>
        <dbReference type="ARBA" id="ARBA00004651"/>
    </source>
</evidence>
<dbReference type="InterPro" id="IPR049177">
    <property type="entry name" value="MgtC_SapB_SrpB_YhiD_N"/>
</dbReference>